<gene>
    <name evidence="1" type="ORF">FRACYDRAFT_232036</name>
</gene>
<evidence type="ECO:0008006" key="3">
    <source>
        <dbReference type="Google" id="ProtNLM"/>
    </source>
</evidence>
<accession>A0A1E7FUQ6</accession>
<proteinExistence type="predicted"/>
<dbReference type="AlphaFoldDB" id="A0A1E7FUQ6"/>
<protein>
    <recommendedName>
        <fullName evidence="3">Decapping nuclease</fullName>
    </recommendedName>
</protein>
<keyword evidence="2" id="KW-1185">Reference proteome</keyword>
<evidence type="ECO:0000313" key="1">
    <source>
        <dbReference type="EMBL" id="OEU21891.1"/>
    </source>
</evidence>
<evidence type="ECO:0000313" key="2">
    <source>
        <dbReference type="Proteomes" id="UP000095751"/>
    </source>
</evidence>
<name>A0A1E7FUQ6_9STRA</name>
<dbReference type="KEGG" id="fcy:FRACYDRAFT_232036"/>
<organism evidence="1 2">
    <name type="scientific">Fragilariopsis cylindrus CCMP1102</name>
    <dbReference type="NCBI Taxonomy" id="635003"/>
    <lineage>
        <taxon>Eukaryota</taxon>
        <taxon>Sar</taxon>
        <taxon>Stramenopiles</taxon>
        <taxon>Ochrophyta</taxon>
        <taxon>Bacillariophyta</taxon>
        <taxon>Bacillariophyceae</taxon>
        <taxon>Bacillariophycidae</taxon>
        <taxon>Bacillariales</taxon>
        <taxon>Bacillariaceae</taxon>
        <taxon>Fragilariopsis</taxon>
    </lineage>
</organism>
<dbReference type="EMBL" id="KV784353">
    <property type="protein sequence ID" value="OEU21891.1"/>
    <property type="molecule type" value="Genomic_DNA"/>
</dbReference>
<dbReference type="Proteomes" id="UP000095751">
    <property type="component" value="Unassembled WGS sequence"/>
</dbReference>
<reference evidence="1 2" key="1">
    <citation type="submission" date="2016-09" db="EMBL/GenBank/DDBJ databases">
        <title>Extensive genetic diversity and differential bi-allelic expression allows diatom success in the polar Southern Ocean.</title>
        <authorList>
            <consortium name="DOE Joint Genome Institute"/>
            <person name="Mock T."/>
            <person name="Otillar R.P."/>
            <person name="Strauss J."/>
            <person name="Dupont C."/>
            <person name="Frickenhaus S."/>
            <person name="Maumus F."/>
            <person name="Mcmullan M."/>
            <person name="Sanges R."/>
            <person name="Schmutz J."/>
            <person name="Toseland A."/>
            <person name="Valas R."/>
            <person name="Veluchamy A."/>
            <person name="Ward B.J."/>
            <person name="Allen A."/>
            <person name="Barry K."/>
            <person name="Falciatore A."/>
            <person name="Ferrante M."/>
            <person name="Fortunato A.E."/>
            <person name="Gloeckner G."/>
            <person name="Gruber A."/>
            <person name="Hipkin R."/>
            <person name="Janech M."/>
            <person name="Kroth P."/>
            <person name="Leese F."/>
            <person name="Lindquist E."/>
            <person name="Lyon B.R."/>
            <person name="Martin J."/>
            <person name="Mayer C."/>
            <person name="Parker M."/>
            <person name="Quesneville H."/>
            <person name="Raymond J."/>
            <person name="Uhlig C."/>
            <person name="Valentin K.U."/>
            <person name="Worden A.Z."/>
            <person name="Armbrust E.V."/>
            <person name="Bowler C."/>
            <person name="Green B."/>
            <person name="Moulton V."/>
            <person name="Van Oosterhout C."/>
            <person name="Grigoriev I."/>
        </authorList>
    </citation>
    <scope>NUCLEOTIDE SEQUENCE [LARGE SCALE GENOMIC DNA]</scope>
    <source>
        <strain evidence="1 2">CCMP1102</strain>
    </source>
</reference>
<dbReference type="OrthoDB" id="441960at2759"/>
<sequence length="429" mass="48520">MAIAALLRTHSKICCTRSRRYFDVTYTTGIHYLHNNRDNLNNDLPPPDNGLLKELNSLGLDKYIVPLSDLGYFSLPRTTTSEIEETTNDDSSSPRCPIITDIKKNIDLKKKPHVVTPAHIRETNLSLPRQFSFSGNNVPPVAPSSSSSSSSLFHYRFWSKLASLYVAVTERNLNLEEDIDFVFGGSVLYFLATGKLSDDVPNDNEKCIMTKIPGTDVVVINRHKIYTTNSNSIGSQLERIVCGGGIDDSDNNNSNQYTSNFVTHLHLLDIVGVKVLMSSEIDALFSPNENTNNIPLEIKSVRYTKYYNRQEAILFQMISSASQYICEGLTKLDDSRRQTLCNLRIRSLMEYSLRPNIISKRKLIQHGENIRDSIEGLQKLCIVMKEGEVYELKYDKETEGNLTMIHSATITIDDLFPKKEVVQELMFGK</sequence>
<dbReference type="InParanoid" id="A0A1E7FUQ6"/>